<dbReference type="EC" id="4.2.1.1" evidence="2 8"/>
<dbReference type="KEGG" id="samy:DB32_002265"/>
<sequence>MDKLIRGILHFREHELPSRRETFAKLASGQDPDTLFLACADSRVVPNLFSSTEPGDLFTIRTVGNLIAPADAEGGAIGDVSEAAAVEYALIALDVRDIVICGHSHCGAMGAMLSGKAPAGAPNLRAWLELAQPSVERAQRVAGIGEGLSPADRLSQINVLQQLDHLRSYHVVREREASGHVRLHGWWFDVATGETHIYDSARGGFVLLDEEEAARILAHQVPAPHLPR</sequence>
<dbReference type="SMART" id="SM00947">
    <property type="entry name" value="Pro_CA"/>
    <property type="match status" value="1"/>
</dbReference>
<organism evidence="9 10">
    <name type="scientific">Sandaracinus amylolyticus</name>
    <dbReference type="NCBI Taxonomy" id="927083"/>
    <lineage>
        <taxon>Bacteria</taxon>
        <taxon>Pseudomonadati</taxon>
        <taxon>Myxococcota</taxon>
        <taxon>Polyangia</taxon>
        <taxon>Polyangiales</taxon>
        <taxon>Sandaracinaceae</taxon>
        <taxon>Sandaracinus</taxon>
    </lineage>
</organism>
<dbReference type="PROSITE" id="PS00704">
    <property type="entry name" value="PROK_CO2_ANHYDRASE_1"/>
    <property type="match status" value="1"/>
</dbReference>
<proteinExistence type="inferred from homology"/>
<feature type="binding site" evidence="7">
    <location>
        <position position="39"/>
    </location>
    <ligand>
        <name>Zn(2+)</name>
        <dbReference type="ChEBI" id="CHEBI:29105"/>
    </ligand>
</feature>
<dbReference type="GO" id="GO:0015976">
    <property type="term" value="P:carbon utilization"/>
    <property type="evidence" value="ECO:0007669"/>
    <property type="project" value="InterPro"/>
</dbReference>
<evidence type="ECO:0000256" key="4">
    <source>
        <dbReference type="ARBA" id="ARBA00022833"/>
    </source>
</evidence>
<protein>
    <recommendedName>
        <fullName evidence="2 8">Carbonic anhydrase</fullName>
        <ecNumber evidence="2 8">4.2.1.1</ecNumber>
    </recommendedName>
    <alternativeName>
        <fullName evidence="8">Carbonate dehydratase</fullName>
    </alternativeName>
</protein>
<evidence type="ECO:0000256" key="6">
    <source>
        <dbReference type="ARBA" id="ARBA00048348"/>
    </source>
</evidence>
<evidence type="ECO:0000313" key="9">
    <source>
        <dbReference type="EMBL" id="AKF05116.1"/>
    </source>
</evidence>
<evidence type="ECO:0000256" key="7">
    <source>
        <dbReference type="PIRSR" id="PIRSR601765-1"/>
    </source>
</evidence>
<feature type="binding site" evidence="7">
    <location>
        <position position="106"/>
    </location>
    <ligand>
        <name>Zn(2+)</name>
        <dbReference type="ChEBI" id="CHEBI:29105"/>
    </ligand>
</feature>
<dbReference type="Gene3D" id="3.40.1050.10">
    <property type="entry name" value="Carbonic anhydrase"/>
    <property type="match status" value="1"/>
</dbReference>
<dbReference type="InterPro" id="IPR001765">
    <property type="entry name" value="Carbonic_anhydrase"/>
</dbReference>
<dbReference type="RefSeq" id="WP_053232387.1">
    <property type="nucleotide sequence ID" value="NZ_CP011125.1"/>
</dbReference>
<dbReference type="GO" id="GO:0008270">
    <property type="term" value="F:zinc ion binding"/>
    <property type="evidence" value="ECO:0007669"/>
    <property type="project" value="UniProtKB-UniRule"/>
</dbReference>
<dbReference type="InterPro" id="IPR036874">
    <property type="entry name" value="Carbonic_anhydrase_sf"/>
</dbReference>
<evidence type="ECO:0000313" key="10">
    <source>
        <dbReference type="Proteomes" id="UP000034883"/>
    </source>
</evidence>
<name>A0A0F6YGV4_9BACT</name>
<gene>
    <name evidence="9" type="ORF">DB32_002265</name>
</gene>
<feature type="binding site" evidence="7">
    <location>
        <position position="41"/>
    </location>
    <ligand>
        <name>Zn(2+)</name>
        <dbReference type="ChEBI" id="CHEBI:29105"/>
    </ligand>
</feature>
<keyword evidence="4 7" id="KW-0862">Zinc</keyword>
<evidence type="ECO:0000256" key="8">
    <source>
        <dbReference type="RuleBase" id="RU003956"/>
    </source>
</evidence>
<reference evidence="9 10" key="1">
    <citation type="submission" date="2015-03" db="EMBL/GenBank/DDBJ databases">
        <title>Genome assembly of Sandaracinus amylolyticus DSM 53668.</title>
        <authorList>
            <person name="Sharma G."/>
            <person name="Subramanian S."/>
        </authorList>
    </citation>
    <scope>NUCLEOTIDE SEQUENCE [LARGE SCALE GENOMIC DNA]</scope>
    <source>
        <strain evidence="9 10">DSM 53668</strain>
    </source>
</reference>
<dbReference type="Proteomes" id="UP000034883">
    <property type="component" value="Chromosome"/>
</dbReference>
<dbReference type="Pfam" id="PF00484">
    <property type="entry name" value="Pro_CA"/>
    <property type="match status" value="1"/>
</dbReference>
<dbReference type="OrthoDB" id="9797527at2"/>
<dbReference type="GO" id="GO:0004089">
    <property type="term" value="F:carbonate dehydratase activity"/>
    <property type="evidence" value="ECO:0007669"/>
    <property type="project" value="UniProtKB-UniRule"/>
</dbReference>
<dbReference type="PANTHER" id="PTHR11002:SF76">
    <property type="entry name" value="CARBONIC ANHYDRASE"/>
    <property type="match status" value="1"/>
</dbReference>
<dbReference type="AlphaFoldDB" id="A0A0F6YGV4"/>
<keyword evidence="3 7" id="KW-0479">Metal-binding</keyword>
<evidence type="ECO:0000256" key="3">
    <source>
        <dbReference type="ARBA" id="ARBA00022723"/>
    </source>
</evidence>
<comment type="function">
    <text evidence="8">Reversible hydration of carbon dioxide.</text>
</comment>
<evidence type="ECO:0000256" key="2">
    <source>
        <dbReference type="ARBA" id="ARBA00012925"/>
    </source>
</evidence>
<comment type="catalytic activity">
    <reaction evidence="6 8">
        <text>hydrogencarbonate + H(+) = CO2 + H2O</text>
        <dbReference type="Rhea" id="RHEA:10748"/>
        <dbReference type="ChEBI" id="CHEBI:15377"/>
        <dbReference type="ChEBI" id="CHEBI:15378"/>
        <dbReference type="ChEBI" id="CHEBI:16526"/>
        <dbReference type="ChEBI" id="CHEBI:17544"/>
        <dbReference type="EC" id="4.2.1.1"/>
    </reaction>
</comment>
<evidence type="ECO:0000256" key="1">
    <source>
        <dbReference type="ARBA" id="ARBA00006217"/>
    </source>
</evidence>
<evidence type="ECO:0000256" key="5">
    <source>
        <dbReference type="ARBA" id="ARBA00023239"/>
    </source>
</evidence>
<dbReference type="PANTHER" id="PTHR11002">
    <property type="entry name" value="CARBONIC ANHYDRASE"/>
    <property type="match status" value="1"/>
</dbReference>
<dbReference type="InterPro" id="IPR015892">
    <property type="entry name" value="Carbonic_anhydrase_CS"/>
</dbReference>
<comment type="similarity">
    <text evidence="1 8">Belongs to the beta-class carbonic anhydrase family.</text>
</comment>
<dbReference type="STRING" id="927083.DB32_002265"/>
<keyword evidence="5 8" id="KW-0456">Lyase</keyword>
<dbReference type="EMBL" id="CP011125">
    <property type="protein sequence ID" value="AKF05116.1"/>
    <property type="molecule type" value="Genomic_DNA"/>
</dbReference>
<feature type="binding site" evidence="7">
    <location>
        <position position="103"/>
    </location>
    <ligand>
        <name>Zn(2+)</name>
        <dbReference type="ChEBI" id="CHEBI:29105"/>
    </ligand>
</feature>
<dbReference type="SUPFAM" id="SSF53056">
    <property type="entry name" value="beta-carbonic anhydrase, cab"/>
    <property type="match status" value="1"/>
</dbReference>
<keyword evidence="10" id="KW-1185">Reference proteome</keyword>
<accession>A0A0F6YGV4</accession>
<dbReference type="PROSITE" id="PS00705">
    <property type="entry name" value="PROK_CO2_ANHYDRASE_2"/>
    <property type="match status" value="1"/>
</dbReference>
<comment type="cofactor">
    <cofactor evidence="7">
        <name>Zn(2+)</name>
        <dbReference type="ChEBI" id="CHEBI:29105"/>
    </cofactor>
    <text evidence="7">Binds 1 zinc ion per subunit.</text>
</comment>